<evidence type="ECO:0000256" key="1">
    <source>
        <dbReference type="ARBA" id="ARBA00004141"/>
    </source>
</evidence>
<feature type="transmembrane region" description="Helical" evidence="6">
    <location>
        <begin position="175"/>
        <end position="201"/>
    </location>
</feature>
<keyword evidence="3 6" id="KW-1133">Transmembrane helix</keyword>
<feature type="transmembrane region" description="Helical" evidence="6">
    <location>
        <begin position="213"/>
        <end position="233"/>
    </location>
</feature>
<sequence>MSSTKVIPIVDPELVEYNRRIVLAATITVLFLSNASFVLRLVARRMQSQRLQADDYFMGLALPFSYIPAVCLLYGLTCGLGMHQVNVSKQDLRKFNISLFILQRGNPPCLFCVKTSILILYARLFRTPTFKRVCFGVWVFTACWAVAAFTSNILQCTPVSYFWNKAQPGHCVPNALIVIGMTNGVLSFVGDLIILALPIPMIWSLQINLRRKLALNAIFFIGGFVCLTSIFRFVALAHINVKDLTMTQVAPGVWTYIELGIGITCGNLPLLRPLFGRYLAGTRTGSKNAYSGSKSSNSYPLSRVTASVNGRGDTDGFQKMNGRSKYGADVDIESLGEASDLELNRTAASVGMAHGGNGVPYDKELGDTWNGEGIQVKTDVDLKIERVRKEIEIETARNQSRLVR</sequence>
<feature type="domain" description="Rhodopsin" evidence="7">
    <location>
        <begin position="39"/>
        <end position="276"/>
    </location>
</feature>
<organism evidence="8 9">
    <name type="scientific">Hyaloscypha hepaticicola</name>
    <dbReference type="NCBI Taxonomy" id="2082293"/>
    <lineage>
        <taxon>Eukaryota</taxon>
        <taxon>Fungi</taxon>
        <taxon>Dikarya</taxon>
        <taxon>Ascomycota</taxon>
        <taxon>Pezizomycotina</taxon>
        <taxon>Leotiomycetes</taxon>
        <taxon>Helotiales</taxon>
        <taxon>Hyaloscyphaceae</taxon>
        <taxon>Hyaloscypha</taxon>
    </lineage>
</organism>
<comment type="similarity">
    <text evidence="5">Belongs to the SAT4 family.</text>
</comment>
<feature type="transmembrane region" description="Helical" evidence="6">
    <location>
        <begin position="20"/>
        <end position="43"/>
    </location>
</feature>
<proteinExistence type="inferred from homology"/>
<dbReference type="PANTHER" id="PTHR33048">
    <property type="entry name" value="PTH11-LIKE INTEGRAL MEMBRANE PROTEIN (AFU_ORTHOLOGUE AFUA_5G11245)"/>
    <property type="match status" value="1"/>
</dbReference>
<reference evidence="8 9" key="1">
    <citation type="submission" date="2016-05" db="EMBL/GenBank/DDBJ databases">
        <title>A degradative enzymes factory behind the ericoid mycorrhizal symbiosis.</title>
        <authorList>
            <consortium name="DOE Joint Genome Institute"/>
            <person name="Martino E."/>
            <person name="Morin E."/>
            <person name="Grelet G."/>
            <person name="Kuo A."/>
            <person name="Kohler A."/>
            <person name="Daghino S."/>
            <person name="Barry K."/>
            <person name="Choi C."/>
            <person name="Cichocki N."/>
            <person name="Clum A."/>
            <person name="Copeland A."/>
            <person name="Hainaut M."/>
            <person name="Haridas S."/>
            <person name="Labutti K."/>
            <person name="Lindquist E."/>
            <person name="Lipzen A."/>
            <person name="Khouja H.-R."/>
            <person name="Murat C."/>
            <person name="Ohm R."/>
            <person name="Olson A."/>
            <person name="Spatafora J."/>
            <person name="Veneault-Fourrey C."/>
            <person name="Henrissat B."/>
            <person name="Grigoriev I."/>
            <person name="Martin F."/>
            <person name="Perotto S."/>
        </authorList>
    </citation>
    <scope>NUCLEOTIDE SEQUENCE [LARGE SCALE GENOMIC DNA]</scope>
    <source>
        <strain evidence="8 9">UAMH 7357</strain>
    </source>
</reference>
<evidence type="ECO:0000256" key="5">
    <source>
        <dbReference type="ARBA" id="ARBA00038359"/>
    </source>
</evidence>
<dbReference type="InterPro" id="IPR052337">
    <property type="entry name" value="SAT4-like"/>
</dbReference>
<dbReference type="InterPro" id="IPR049326">
    <property type="entry name" value="Rhodopsin_dom_fungi"/>
</dbReference>
<dbReference type="Pfam" id="PF20684">
    <property type="entry name" value="Fung_rhodopsin"/>
    <property type="match status" value="1"/>
</dbReference>
<dbReference type="EMBL" id="KZ613472">
    <property type="protein sequence ID" value="PMD24621.1"/>
    <property type="molecule type" value="Genomic_DNA"/>
</dbReference>
<name>A0A2J6QEC5_9HELO</name>
<dbReference type="STRING" id="1745343.A0A2J6QEC5"/>
<evidence type="ECO:0000256" key="2">
    <source>
        <dbReference type="ARBA" id="ARBA00022692"/>
    </source>
</evidence>
<dbReference type="OrthoDB" id="5273647at2759"/>
<keyword evidence="9" id="KW-1185">Reference proteome</keyword>
<feature type="transmembrane region" description="Helical" evidence="6">
    <location>
        <begin position="253"/>
        <end position="271"/>
    </location>
</feature>
<dbReference type="Proteomes" id="UP000235672">
    <property type="component" value="Unassembled WGS sequence"/>
</dbReference>
<comment type="subcellular location">
    <subcellularLocation>
        <location evidence="1">Membrane</location>
        <topology evidence="1">Multi-pass membrane protein</topology>
    </subcellularLocation>
</comment>
<accession>A0A2J6QEC5</accession>
<evidence type="ECO:0000256" key="4">
    <source>
        <dbReference type="ARBA" id="ARBA00023136"/>
    </source>
</evidence>
<evidence type="ECO:0000259" key="7">
    <source>
        <dbReference type="Pfam" id="PF20684"/>
    </source>
</evidence>
<feature type="transmembrane region" description="Helical" evidence="6">
    <location>
        <begin position="55"/>
        <end position="77"/>
    </location>
</feature>
<evidence type="ECO:0000256" key="6">
    <source>
        <dbReference type="SAM" id="Phobius"/>
    </source>
</evidence>
<protein>
    <recommendedName>
        <fullName evidence="7">Rhodopsin domain-containing protein</fullName>
    </recommendedName>
</protein>
<keyword evidence="2 6" id="KW-0812">Transmembrane</keyword>
<feature type="transmembrane region" description="Helical" evidence="6">
    <location>
        <begin position="133"/>
        <end position="155"/>
    </location>
</feature>
<dbReference type="AlphaFoldDB" id="A0A2J6QEC5"/>
<evidence type="ECO:0000313" key="9">
    <source>
        <dbReference type="Proteomes" id="UP000235672"/>
    </source>
</evidence>
<evidence type="ECO:0000256" key="3">
    <source>
        <dbReference type="ARBA" id="ARBA00022989"/>
    </source>
</evidence>
<dbReference type="PANTHER" id="PTHR33048:SF47">
    <property type="entry name" value="INTEGRAL MEMBRANE PROTEIN-RELATED"/>
    <property type="match status" value="1"/>
</dbReference>
<keyword evidence="4 6" id="KW-0472">Membrane</keyword>
<gene>
    <name evidence="8" type="ORF">NA56DRAFT_700266</name>
</gene>
<evidence type="ECO:0000313" key="8">
    <source>
        <dbReference type="EMBL" id="PMD24621.1"/>
    </source>
</evidence>
<dbReference type="GO" id="GO:0016020">
    <property type="term" value="C:membrane"/>
    <property type="evidence" value="ECO:0007669"/>
    <property type="project" value="UniProtKB-SubCell"/>
</dbReference>